<feature type="transmembrane region" description="Helical" evidence="6">
    <location>
        <begin position="42"/>
        <end position="60"/>
    </location>
</feature>
<organism evidence="8 9">
    <name type="scientific">Microbacterium testaceum (strain StLB037)</name>
    <dbReference type="NCBI Taxonomy" id="979556"/>
    <lineage>
        <taxon>Bacteria</taxon>
        <taxon>Bacillati</taxon>
        <taxon>Actinomycetota</taxon>
        <taxon>Actinomycetes</taxon>
        <taxon>Micrococcales</taxon>
        <taxon>Microbacteriaceae</taxon>
        <taxon>Microbacterium</taxon>
    </lineage>
</organism>
<keyword evidence="2" id="KW-1003">Cell membrane</keyword>
<evidence type="ECO:0000256" key="6">
    <source>
        <dbReference type="SAM" id="Phobius"/>
    </source>
</evidence>
<dbReference type="GO" id="GO:0005886">
    <property type="term" value="C:plasma membrane"/>
    <property type="evidence" value="ECO:0007669"/>
    <property type="project" value="UniProtKB-SubCell"/>
</dbReference>
<keyword evidence="5 6" id="KW-0472">Membrane</keyword>
<dbReference type="RefSeq" id="WP_218128165.1">
    <property type="nucleotide sequence ID" value="NZ_FNJN01000003.1"/>
</dbReference>
<evidence type="ECO:0000256" key="2">
    <source>
        <dbReference type="ARBA" id="ARBA00022475"/>
    </source>
</evidence>
<dbReference type="AlphaFoldDB" id="A0A1H0NL61"/>
<evidence type="ECO:0000313" key="9">
    <source>
        <dbReference type="Proteomes" id="UP000186456"/>
    </source>
</evidence>
<protein>
    <submittedName>
        <fullName evidence="8">Phospholipase_D-nuclease N-terminal</fullName>
    </submittedName>
</protein>
<evidence type="ECO:0000256" key="4">
    <source>
        <dbReference type="ARBA" id="ARBA00022989"/>
    </source>
</evidence>
<proteinExistence type="predicted"/>
<feature type="domain" description="Cardiolipin synthase N-terminal" evidence="7">
    <location>
        <begin position="22"/>
        <end position="63"/>
    </location>
</feature>
<dbReference type="Pfam" id="PF13396">
    <property type="entry name" value="PLDc_N"/>
    <property type="match status" value="1"/>
</dbReference>
<evidence type="ECO:0000313" key="8">
    <source>
        <dbReference type="EMBL" id="SDO93424.1"/>
    </source>
</evidence>
<keyword evidence="3 6" id="KW-0812">Transmembrane</keyword>
<evidence type="ECO:0000256" key="1">
    <source>
        <dbReference type="ARBA" id="ARBA00004651"/>
    </source>
</evidence>
<dbReference type="EMBL" id="FNJN01000003">
    <property type="protein sequence ID" value="SDO93424.1"/>
    <property type="molecule type" value="Genomic_DNA"/>
</dbReference>
<gene>
    <name evidence="8" type="ORF">SAMN04487788_1404</name>
</gene>
<evidence type="ECO:0000259" key="7">
    <source>
        <dbReference type="Pfam" id="PF13396"/>
    </source>
</evidence>
<comment type="subcellular location">
    <subcellularLocation>
        <location evidence="1">Cell membrane</location>
        <topology evidence="1">Multi-pass membrane protein</topology>
    </subcellularLocation>
</comment>
<dbReference type="InterPro" id="IPR027379">
    <property type="entry name" value="CLS_N"/>
</dbReference>
<sequence>MNLLPADMLLPLLPVFALLAALVGWALVDITRRPVQHLPKPMWALIVLLLVPGGAILYLVMGRSRGPRLRDADLR</sequence>
<name>A0A1H0NL61_MICTS</name>
<reference evidence="8 9" key="1">
    <citation type="submission" date="2016-10" db="EMBL/GenBank/DDBJ databases">
        <authorList>
            <person name="de Groot N.N."/>
        </authorList>
    </citation>
    <scope>NUCLEOTIDE SEQUENCE [LARGE SCALE GENOMIC DNA]</scope>
    <source>
        <strain evidence="8 9">StLB037</strain>
    </source>
</reference>
<accession>A0A1H0NL61</accession>
<dbReference type="Proteomes" id="UP000186456">
    <property type="component" value="Unassembled WGS sequence"/>
</dbReference>
<evidence type="ECO:0000256" key="5">
    <source>
        <dbReference type="ARBA" id="ARBA00023136"/>
    </source>
</evidence>
<evidence type="ECO:0000256" key="3">
    <source>
        <dbReference type="ARBA" id="ARBA00022692"/>
    </source>
</evidence>
<keyword evidence="4 6" id="KW-1133">Transmembrane helix</keyword>